<evidence type="ECO:0000256" key="1">
    <source>
        <dbReference type="SAM" id="MobiDB-lite"/>
    </source>
</evidence>
<feature type="compositionally biased region" description="Basic and acidic residues" evidence="1">
    <location>
        <begin position="26"/>
        <end position="36"/>
    </location>
</feature>
<gene>
    <name evidence="2" type="ORF">ATANTOWER_016050</name>
</gene>
<sequence length="291" mass="32144">MENRWASEGGEETKQKTSGGLSRVGAEFRRTVRSEDAGTLQACDESAEALESSSGRDDSLGGWQHGESPNPLRTLSGGQPQRTLLGGQLRRSGPSGKLVWRSTRKNPFLEVNHGAWRTLKQGSGTLAGILENGHGTLRGDLRYKICKNNRTVSTKRLTCYFLIHLDTIHQFSIPASSVQGQGGTGARNLQNFMGERRCTPWTGRQSIAGQHRDTQPSTHSFTPKGKLERPVNLTVMFLDCGRKPSTWREPMHAQGELGVEHKTFLLQGNRATNCATMWPHPDTIQTLKIMV</sequence>
<dbReference type="Proteomes" id="UP001345963">
    <property type="component" value="Unassembled WGS sequence"/>
</dbReference>
<protein>
    <submittedName>
        <fullName evidence="2">Uncharacterized protein</fullName>
    </submittedName>
</protein>
<keyword evidence="3" id="KW-1185">Reference proteome</keyword>
<accession>A0ABU7C2Q0</accession>
<feature type="region of interest" description="Disordered" evidence="1">
    <location>
        <begin position="1"/>
        <end position="98"/>
    </location>
</feature>
<feature type="compositionally biased region" description="Basic and acidic residues" evidence="1">
    <location>
        <begin position="1"/>
        <end position="15"/>
    </location>
</feature>
<reference evidence="2 3" key="1">
    <citation type="submission" date="2021-07" db="EMBL/GenBank/DDBJ databases">
        <authorList>
            <person name="Palmer J.M."/>
        </authorList>
    </citation>
    <scope>NUCLEOTIDE SEQUENCE [LARGE SCALE GENOMIC DNA]</scope>
    <source>
        <strain evidence="2 3">AT_MEX2019</strain>
        <tissue evidence="2">Muscle</tissue>
    </source>
</reference>
<feature type="compositionally biased region" description="Polar residues" evidence="1">
    <location>
        <begin position="71"/>
        <end position="82"/>
    </location>
</feature>
<evidence type="ECO:0000313" key="2">
    <source>
        <dbReference type="EMBL" id="MED6255864.1"/>
    </source>
</evidence>
<organism evidence="2 3">
    <name type="scientific">Ataeniobius toweri</name>
    <dbReference type="NCBI Taxonomy" id="208326"/>
    <lineage>
        <taxon>Eukaryota</taxon>
        <taxon>Metazoa</taxon>
        <taxon>Chordata</taxon>
        <taxon>Craniata</taxon>
        <taxon>Vertebrata</taxon>
        <taxon>Euteleostomi</taxon>
        <taxon>Actinopterygii</taxon>
        <taxon>Neopterygii</taxon>
        <taxon>Teleostei</taxon>
        <taxon>Neoteleostei</taxon>
        <taxon>Acanthomorphata</taxon>
        <taxon>Ovalentaria</taxon>
        <taxon>Atherinomorphae</taxon>
        <taxon>Cyprinodontiformes</taxon>
        <taxon>Goodeidae</taxon>
        <taxon>Ataeniobius</taxon>
    </lineage>
</organism>
<name>A0ABU7C2Q0_9TELE</name>
<comment type="caution">
    <text evidence="2">The sequence shown here is derived from an EMBL/GenBank/DDBJ whole genome shotgun (WGS) entry which is preliminary data.</text>
</comment>
<evidence type="ECO:0000313" key="3">
    <source>
        <dbReference type="Proteomes" id="UP001345963"/>
    </source>
</evidence>
<dbReference type="EMBL" id="JAHUTI010072165">
    <property type="protein sequence ID" value="MED6255864.1"/>
    <property type="molecule type" value="Genomic_DNA"/>
</dbReference>
<proteinExistence type="predicted"/>